<protein>
    <submittedName>
        <fullName evidence="2">Uncharacterized protein</fullName>
    </submittedName>
</protein>
<evidence type="ECO:0000256" key="1">
    <source>
        <dbReference type="SAM" id="MobiDB-lite"/>
    </source>
</evidence>
<sequence length="97" mass="10295">MELAGPGPRAPFDAPTGAAPTRSPPSAPSPLRPAHRSRDRLGDTYETVEAACLADRDPEEEPGRLSFGPGSVYSGVIFTFASKRDQFTEIFFGAAAE</sequence>
<proteinExistence type="predicted"/>
<evidence type="ECO:0000313" key="2">
    <source>
        <dbReference type="EMBL" id="SFE61857.1"/>
    </source>
</evidence>
<reference evidence="3" key="1">
    <citation type="submission" date="2016-10" db="EMBL/GenBank/DDBJ databases">
        <authorList>
            <person name="Varghese N."/>
            <person name="Submissions S."/>
        </authorList>
    </citation>
    <scope>NUCLEOTIDE SEQUENCE [LARGE SCALE GENOMIC DNA]</scope>
    <source>
        <strain evidence="3">ATCC 25963</strain>
    </source>
</reference>
<evidence type="ECO:0000313" key="3">
    <source>
        <dbReference type="Proteomes" id="UP000199400"/>
    </source>
</evidence>
<dbReference type="RefSeq" id="WP_096329214.1">
    <property type="nucleotide sequence ID" value="NZ_FOMX01000016.1"/>
</dbReference>
<feature type="region of interest" description="Disordered" evidence="1">
    <location>
        <begin position="1"/>
        <end position="43"/>
    </location>
</feature>
<dbReference type="AlphaFoldDB" id="A0A1I2C0I7"/>
<feature type="compositionally biased region" description="Pro residues" evidence="1">
    <location>
        <begin position="22"/>
        <end position="31"/>
    </location>
</feature>
<dbReference type="EMBL" id="FOMX01000016">
    <property type="protein sequence ID" value="SFE61857.1"/>
    <property type="molecule type" value="Genomic_DNA"/>
</dbReference>
<organism evidence="2 3">
    <name type="scientific">Nannocystis exedens</name>
    <dbReference type="NCBI Taxonomy" id="54"/>
    <lineage>
        <taxon>Bacteria</taxon>
        <taxon>Pseudomonadati</taxon>
        <taxon>Myxococcota</taxon>
        <taxon>Polyangia</taxon>
        <taxon>Nannocystales</taxon>
        <taxon>Nannocystaceae</taxon>
        <taxon>Nannocystis</taxon>
    </lineage>
</organism>
<dbReference type="Proteomes" id="UP000199400">
    <property type="component" value="Unassembled WGS sequence"/>
</dbReference>
<dbReference type="STRING" id="54.SAMN02745121_04891"/>
<accession>A0A1I2C0I7</accession>
<gene>
    <name evidence="2" type="ORF">SAMN02745121_04891</name>
</gene>
<keyword evidence="3" id="KW-1185">Reference proteome</keyword>
<name>A0A1I2C0I7_9BACT</name>